<comment type="similarity">
    <text evidence="1">Belongs to the short-chain dehydrogenases/reductases (SDR) family.</text>
</comment>
<proteinExistence type="inferred from homology"/>
<dbReference type="Proteomes" id="UP000310189">
    <property type="component" value="Unassembled WGS sequence"/>
</dbReference>
<dbReference type="SUPFAM" id="SSF51735">
    <property type="entry name" value="NAD(P)-binding Rossmann-fold domains"/>
    <property type="match status" value="1"/>
</dbReference>
<accession>A0A4T0FHH0</accession>
<dbReference type="PANTHER" id="PTHR43180">
    <property type="entry name" value="3-OXOACYL-(ACYL-CARRIER-PROTEIN) REDUCTASE (AFU_ORTHOLOGUE AFUA_6G11210)"/>
    <property type="match status" value="1"/>
</dbReference>
<sequence length="301" mass="32807">MPGYQTLLESIRGKGVVFTSAKDADAAILFAQNGAKVVVGHDSDSADAVAQLSGVSSITTTPFDVADFLQVASFFELAVKTLGNVDIIIANSTRAAGDDWFSKDNTTPTNVRPDMSAVNVNMYGLLYTVHHGANALRKNPTEDKVFVFDGDASHVPELAQSPIFRATLEPSHSCTQGMASSGRSEKWRSNVVNPLLAVDQAWIARGKPYNLTGIPDEKVSRRHAILVAATIQDNMQSIVVKEDGLILVPHPIVQLYGLEKVRNRLYYLAKLAIAKREGKLKKWFTAALIFGCTTLVARRFF</sequence>
<dbReference type="InterPro" id="IPR036291">
    <property type="entry name" value="NAD(P)-bd_dom_sf"/>
</dbReference>
<keyword evidence="2" id="KW-0560">Oxidoreductase</keyword>
<evidence type="ECO:0000256" key="2">
    <source>
        <dbReference type="ARBA" id="ARBA00023002"/>
    </source>
</evidence>
<name>A0A4T0FHH0_9BASI</name>
<dbReference type="PANTHER" id="PTHR43180:SF33">
    <property type="entry name" value="15-HYDROXYPROSTAGLANDIN DEHYDROGENASE [NAD(+)]-LIKE"/>
    <property type="match status" value="1"/>
</dbReference>
<dbReference type="EMBL" id="SPNW01000051">
    <property type="protein sequence ID" value="TIA87651.1"/>
    <property type="molecule type" value="Genomic_DNA"/>
</dbReference>
<evidence type="ECO:0000256" key="1">
    <source>
        <dbReference type="ARBA" id="ARBA00006484"/>
    </source>
</evidence>
<reference evidence="3 4" key="1">
    <citation type="submission" date="2019-03" db="EMBL/GenBank/DDBJ databases">
        <title>Sequencing 23 genomes of Wallemia ichthyophaga.</title>
        <authorList>
            <person name="Gostincar C."/>
        </authorList>
    </citation>
    <scope>NUCLEOTIDE SEQUENCE [LARGE SCALE GENOMIC DNA]</scope>
    <source>
        <strain evidence="3 4">EXF-5753</strain>
    </source>
</reference>
<organism evidence="3 4">
    <name type="scientific">Wallemia hederae</name>
    <dbReference type="NCBI Taxonomy" id="1540922"/>
    <lineage>
        <taxon>Eukaryota</taxon>
        <taxon>Fungi</taxon>
        <taxon>Dikarya</taxon>
        <taxon>Basidiomycota</taxon>
        <taxon>Wallemiomycotina</taxon>
        <taxon>Wallemiomycetes</taxon>
        <taxon>Wallemiales</taxon>
        <taxon>Wallemiaceae</taxon>
        <taxon>Wallemia</taxon>
    </lineage>
</organism>
<dbReference type="Pfam" id="PF13561">
    <property type="entry name" value="adh_short_C2"/>
    <property type="match status" value="1"/>
</dbReference>
<evidence type="ECO:0000313" key="4">
    <source>
        <dbReference type="Proteomes" id="UP000310189"/>
    </source>
</evidence>
<gene>
    <name evidence="3" type="ORF">E3P99_03054</name>
</gene>
<dbReference type="AlphaFoldDB" id="A0A4T0FHH0"/>
<dbReference type="Gene3D" id="3.40.50.720">
    <property type="entry name" value="NAD(P)-binding Rossmann-like Domain"/>
    <property type="match status" value="1"/>
</dbReference>
<comment type="caution">
    <text evidence="3">The sequence shown here is derived from an EMBL/GenBank/DDBJ whole genome shotgun (WGS) entry which is preliminary data.</text>
</comment>
<dbReference type="InterPro" id="IPR002347">
    <property type="entry name" value="SDR_fam"/>
</dbReference>
<keyword evidence="4" id="KW-1185">Reference proteome</keyword>
<protein>
    <submittedName>
        <fullName evidence="3">Uncharacterized protein</fullName>
    </submittedName>
</protein>
<evidence type="ECO:0000313" key="3">
    <source>
        <dbReference type="EMBL" id="TIA87651.1"/>
    </source>
</evidence>
<dbReference type="GO" id="GO:0016491">
    <property type="term" value="F:oxidoreductase activity"/>
    <property type="evidence" value="ECO:0007669"/>
    <property type="project" value="UniProtKB-KW"/>
</dbReference>
<dbReference type="OrthoDB" id="5371740at2759"/>